<evidence type="ECO:0000256" key="1">
    <source>
        <dbReference type="SAM" id="MobiDB-lite"/>
    </source>
</evidence>
<protein>
    <recommendedName>
        <fullName evidence="4">Flagellar hook-length control protein FliK</fullName>
    </recommendedName>
</protein>
<evidence type="ECO:0000313" key="3">
    <source>
        <dbReference type="Proteomes" id="UP000234789"/>
    </source>
</evidence>
<dbReference type="Proteomes" id="UP000234789">
    <property type="component" value="Unassembled WGS sequence"/>
</dbReference>
<dbReference type="EMBL" id="NFEZ01000004">
    <property type="protein sequence ID" value="PLT46218.1"/>
    <property type="molecule type" value="Genomic_DNA"/>
</dbReference>
<feature type="region of interest" description="Disordered" evidence="1">
    <location>
        <begin position="418"/>
        <end position="507"/>
    </location>
</feature>
<gene>
    <name evidence="2" type="ORF">B8V81_4649</name>
</gene>
<proteinExistence type="predicted"/>
<feature type="region of interest" description="Disordered" evidence="1">
    <location>
        <begin position="678"/>
        <end position="699"/>
    </location>
</feature>
<keyword evidence="3" id="KW-1185">Reference proteome</keyword>
<comment type="caution">
    <text evidence="2">The sequence shown here is derived from an EMBL/GenBank/DDBJ whole genome shotgun (WGS) entry which is preliminary data.</text>
</comment>
<sequence>MNIGSFLKAIGDLQPAASRALELRPGQTVRATVLEAHGKDGALLQIGDSQLLAKLETPLETGQTAVLQVKGETDEGVIVLQLAARGAKPAAEAEAPKWKELAGQLGFGAGDKGAAELVKAIRAAGLPLSAETAEGLRTAAALKPAGVDAGEWLRAAASAMQRGMPLTSETLLGLRQALSGPPVHELLARLEQELAAMGSARPSDAAEGDGSLAKRAAGVGEAAAPAAPAAAVGQDAKQRPAGPTASLGAGAGEAAPLDGAAEAAKAGPAPLKAADAAARLLSLLQGGPWLEPAADAAAESLPGRGVPADGGGASGKGVLAGADGRHAAGAAKGGAALSAAAAQAAAAAVPAPQGGEPPAARAAAEAAAAASAAGAEGEGAKLPPQGAVKAWLQWLGAGHEHQLARAASTVPSAAVVAAPQQEAGPHDAAAGGARPGGMSSAEPGAAAGSGEAGRTAAAGRGDASAAMNAPAAAARSGPEAAAAAQAAPPRSEEMDGAASRGLRPEAPASATIRSGLPLPAFAAPDQADAAALKPALLQLLAATDVPPSARDAATQLLQQITGQQLLLTPERSGAFFSQLTLQLPVRTPDGTTTASVHVQTRRGARGEVDASNCRLLFDLELDKLGTTLIDAAIVDKVVSLTVFADHPAVPALLEAGRQSLADQVRQAGYRLLGLRAADSRPSSEGGGADSGAAAAKPEFGQERYRGVDIKV</sequence>
<reference evidence="2 3" key="1">
    <citation type="submission" date="2017-05" db="EMBL/GenBank/DDBJ databases">
        <title>Functional genome analysis of Paenibacillus pasadenensis strain R16: insights on endophytic life style and antifungal activity.</title>
        <authorList>
            <person name="Passera A."/>
            <person name="Marcolungo L."/>
            <person name="Casati P."/>
            <person name="Brasca M."/>
            <person name="Quaglino F."/>
            <person name="Delledonne M."/>
        </authorList>
    </citation>
    <scope>NUCLEOTIDE SEQUENCE [LARGE SCALE GENOMIC DNA]</scope>
    <source>
        <strain evidence="2 3">R16</strain>
    </source>
</reference>
<accession>A0A2N5N7A3</accession>
<name>A0A2N5N7A3_9BACL</name>
<evidence type="ECO:0000313" key="2">
    <source>
        <dbReference type="EMBL" id="PLT46218.1"/>
    </source>
</evidence>
<feature type="compositionally biased region" description="Low complexity" evidence="1">
    <location>
        <begin position="436"/>
        <end position="489"/>
    </location>
</feature>
<dbReference type="OrthoDB" id="2351076at2"/>
<evidence type="ECO:0008006" key="4">
    <source>
        <dbReference type="Google" id="ProtNLM"/>
    </source>
</evidence>
<dbReference type="RefSeq" id="WP_028597450.1">
    <property type="nucleotide sequence ID" value="NZ_BIMM01000005.1"/>
</dbReference>
<organism evidence="2 3">
    <name type="scientific">Paenibacillus pasadenensis</name>
    <dbReference type="NCBI Taxonomy" id="217090"/>
    <lineage>
        <taxon>Bacteria</taxon>
        <taxon>Bacillati</taxon>
        <taxon>Bacillota</taxon>
        <taxon>Bacilli</taxon>
        <taxon>Bacillales</taxon>
        <taxon>Paenibacillaceae</taxon>
        <taxon>Paenibacillus</taxon>
    </lineage>
</organism>
<dbReference type="AlphaFoldDB" id="A0A2N5N7A3"/>
<feature type="region of interest" description="Disordered" evidence="1">
    <location>
        <begin position="230"/>
        <end position="253"/>
    </location>
</feature>